<sequence>MSALGDHLESGVTTLCTAWAITRRDGRVLGFTDHDTELSFDGITFRADSGLTARALAQSTGLSVDNTEALGALRDDAISEADIDAGRYDGAEVRAWRVNWVDPSMHALKFRGRIGEIRRGGGAFHAELRGLADQLNQSKGRIFHKPCSAILGDAACGVDADALGLALETEALTVSERRDFTVGNDAGFPVGWFERGRFKVLSGASEGLIGIIKRDRIQDGQRRIELWEPIAAEVLAGDRIRLDPGCDKRMETCRAKFDNIANFRGFPDIPGEDWMIAVPASTRNKNGGSRR</sequence>
<evidence type="ECO:0000313" key="3">
    <source>
        <dbReference type="Proteomes" id="UP000199302"/>
    </source>
</evidence>
<name>A0A1I6DGX9_9RHOB</name>
<dbReference type="NCBIfam" id="TIGR02218">
    <property type="entry name" value="phg_TIGR02218"/>
    <property type="match status" value="1"/>
</dbReference>
<dbReference type="Pfam" id="PF09356">
    <property type="entry name" value="Phage_BR0599"/>
    <property type="match status" value="1"/>
</dbReference>
<proteinExistence type="predicted"/>
<evidence type="ECO:0000259" key="1">
    <source>
        <dbReference type="Pfam" id="PF09356"/>
    </source>
</evidence>
<dbReference type="AlphaFoldDB" id="A0A1I6DGX9"/>
<reference evidence="2 3" key="1">
    <citation type="submission" date="2016-10" db="EMBL/GenBank/DDBJ databases">
        <authorList>
            <person name="de Groot N.N."/>
        </authorList>
    </citation>
    <scope>NUCLEOTIDE SEQUENCE [LARGE SCALE GENOMIC DNA]</scope>
    <source>
        <strain evidence="3">KMM 9023,NRIC 0796,JCM 17311,KCTC 23692</strain>
    </source>
</reference>
<dbReference type="EMBL" id="FOYI01000003">
    <property type="protein sequence ID" value="SFR04730.1"/>
    <property type="molecule type" value="Genomic_DNA"/>
</dbReference>
<dbReference type="Proteomes" id="UP000199302">
    <property type="component" value="Unassembled WGS sequence"/>
</dbReference>
<dbReference type="Pfam" id="PF09931">
    <property type="entry name" value="Phage_phiJL001_Gp84_N"/>
    <property type="match status" value="1"/>
</dbReference>
<dbReference type="InterPro" id="IPR011928">
    <property type="entry name" value="Phage_phiJL001_Gp84"/>
</dbReference>
<keyword evidence="3" id="KW-1185">Reference proteome</keyword>
<organism evidence="2 3">
    <name type="scientific">Poseidonocella sedimentorum</name>
    <dbReference type="NCBI Taxonomy" id="871652"/>
    <lineage>
        <taxon>Bacteria</taxon>
        <taxon>Pseudomonadati</taxon>
        <taxon>Pseudomonadota</taxon>
        <taxon>Alphaproteobacteria</taxon>
        <taxon>Rhodobacterales</taxon>
        <taxon>Roseobacteraceae</taxon>
        <taxon>Poseidonocella</taxon>
    </lineage>
</organism>
<dbReference type="InterPro" id="IPR018964">
    <property type="entry name" value="Phage_phiJL001_Gp84_C"/>
</dbReference>
<dbReference type="OrthoDB" id="1633386at2"/>
<protein>
    <recommendedName>
        <fullName evidence="1">Bacteriophage phiJL001 Gp84 C-terminal domain-containing protein</fullName>
    </recommendedName>
</protein>
<accession>A0A1I6DGX9</accession>
<evidence type="ECO:0000313" key="2">
    <source>
        <dbReference type="EMBL" id="SFR04730.1"/>
    </source>
</evidence>
<feature type="domain" description="Bacteriophage phiJL001 Gp84 C-terminal" evidence="1">
    <location>
        <begin position="191"/>
        <end position="273"/>
    </location>
</feature>
<gene>
    <name evidence="2" type="ORF">SAMN04515673_103230</name>
</gene>
<dbReference type="STRING" id="871652.SAMN04515673_103230"/>
<dbReference type="RefSeq" id="WP_092078162.1">
    <property type="nucleotide sequence ID" value="NZ_FOYI01000003.1"/>
</dbReference>